<dbReference type="Pfam" id="PF00023">
    <property type="entry name" value="Ank"/>
    <property type="match status" value="1"/>
</dbReference>
<dbReference type="GO" id="GO:0033309">
    <property type="term" value="C:SBF transcription complex"/>
    <property type="evidence" value="ECO:0007669"/>
    <property type="project" value="TreeGrafter"/>
</dbReference>
<dbReference type="Gene3D" id="3.10.260.10">
    <property type="entry name" value="Transcription regulator HTH, APSES-type DNA-binding domain"/>
    <property type="match status" value="1"/>
</dbReference>
<dbReference type="PANTHER" id="PTHR43828:SF3">
    <property type="entry name" value="CHROMO DOMAIN-CONTAINING PROTEIN"/>
    <property type="match status" value="1"/>
</dbReference>
<evidence type="ECO:0000256" key="1">
    <source>
        <dbReference type="ARBA" id="ARBA00022737"/>
    </source>
</evidence>
<dbReference type="OrthoDB" id="6718656at2759"/>
<feature type="repeat" description="ANK" evidence="5">
    <location>
        <begin position="561"/>
        <end position="593"/>
    </location>
</feature>
<sequence>MATVVQLPTDITTDFATRLSNFNTSSERGTLFEASSQSAGTKRKMSFGVTSFGNATAPLSAMKYNGQSTPVRQSQPNAENNVIGPYTAVYSGISVYEMSINDMIVMRRRTDSWLNATQILKIAGVDKGKRTKVLEKEILSGEHEKVQGGYGRYQGTWINYKRGRDFCRAYGVEDLLRPLLDYDMGQDGEAPGEGVRLETPTKEQAMAAQRKKMLYNGQDKANLQTPNTTFFQGISPIAANAINALSKARFDSPGSRPATGLKRSASARNSSQQENNSYHNSQQSMQSENSFNIDPSLGNNGPYFAKPNHSSHVDVEPPRKRVRGSSGHDVFGHVNGEQSYRERSPTEVNESFMYPQAAHIDGDDEVMGLPPLPEPIARGDVAKQHILASLFLDPTRENLDDVPGIETLSGIDFDIPIDQGGHTALHWAATLARPSMLKALAARGANIFRVNSGGETALMRAVRTTNNLDQNTFAEILEPLGPTIEIRDDRRQTILHHLATTSAIRGRSSACRYYLDSLLEFVVKQGNVLSSSQQASYGHEPHRTIGLAKFMSDIVNAQDIAGDTALNLAARINNKSIIQQLLEIGANPSIPNRGGLKPLDFGVGENVVLLNERQETSQNALSSTQAGNQNRVAENSRHLLDALKTLITDTELSFRSELQAKQSLIDQEQARLRSLTTALADDQSKLCALQNKAKARTTLRHQIATLRKLNAEKKQYLVATGGAPLNDVVIGDADNGLAIDMNLLRQSKPTNTRTAEQEAYLNSVPVSYVLQARTRAYQTHNQSLEARQQDLETKSTILEQKLRRVVALSTGINEADIDTKADRLAAAIQSEEGEEMDMTRVREFLRRLEDNE</sequence>
<feature type="repeat" description="ANK" evidence="5">
    <location>
        <begin position="420"/>
        <end position="452"/>
    </location>
</feature>
<evidence type="ECO:0000259" key="7">
    <source>
        <dbReference type="PROSITE" id="PS51299"/>
    </source>
</evidence>
<evidence type="ECO:0000256" key="6">
    <source>
        <dbReference type="SAM" id="MobiDB-lite"/>
    </source>
</evidence>
<dbReference type="PROSITE" id="PS50088">
    <property type="entry name" value="ANK_REPEAT"/>
    <property type="match status" value="2"/>
</dbReference>
<dbReference type="Gene3D" id="1.25.40.20">
    <property type="entry name" value="Ankyrin repeat-containing domain"/>
    <property type="match status" value="1"/>
</dbReference>
<feature type="domain" description="HTH APSES-type" evidence="7">
    <location>
        <begin position="85"/>
        <end position="191"/>
    </location>
</feature>
<evidence type="ECO:0000256" key="4">
    <source>
        <dbReference type="ARBA" id="ARBA00023321"/>
    </source>
</evidence>
<dbReference type="GO" id="GO:0030907">
    <property type="term" value="C:MBF transcription complex"/>
    <property type="evidence" value="ECO:0007669"/>
    <property type="project" value="TreeGrafter"/>
</dbReference>
<evidence type="ECO:0000313" key="9">
    <source>
        <dbReference type="Proteomes" id="UP000664169"/>
    </source>
</evidence>
<keyword evidence="1" id="KW-0677">Repeat</keyword>
<evidence type="ECO:0000256" key="3">
    <source>
        <dbReference type="ARBA" id="ARBA00023043"/>
    </source>
</evidence>
<dbReference type="SMART" id="SM01252">
    <property type="entry name" value="KilA-N"/>
    <property type="match status" value="1"/>
</dbReference>
<feature type="compositionally biased region" description="Polar residues" evidence="6">
    <location>
        <begin position="266"/>
        <end position="299"/>
    </location>
</feature>
<keyword evidence="2" id="KW-0749">Sporulation</keyword>
<comment type="caution">
    <text evidence="8">The sequence shown here is derived from an EMBL/GenBank/DDBJ whole genome shotgun (WGS) entry which is preliminary data.</text>
</comment>
<dbReference type="FunFam" id="3.10.260.10:FF:000001">
    <property type="entry name" value="APSES transcription factor (MbpA)"/>
    <property type="match status" value="1"/>
</dbReference>
<evidence type="ECO:0000256" key="2">
    <source>
        <dbReference type="ARBA" id="ARBA00022969"/>
    </source>
</evidence>
<dbReference type="InterPro" id="IPR036887">
    <property type="entry name" value="HTH_APSES_sf"/>
</dbReference>
<dbReference type="PANTHER" id="PTHR43828">
    <property type="entry name" value="ASPARAGINASE"/>
    <property type="match status" value="1"/>
</dbReference>
<reference evidence="8" key="1">
    <citation type="submission" date="2021-03" db="EMBL/GenBank/DDBJ databases">
        <authorList>
            <person name="Tagirdzhanova G."/>
        </authorList>
    </citation>
    <scope>NUCLEOTIDE SEQUENCE</scope>
</reference>
<organism evidence="8 9">
    <name type="scientific">Gomphillus americanus</name>
    <dbReference type="NCBI Taxonomy" id="1940652"/>
    <lineage>
        <taxon>Eukaryota</taxon>
        <taxon>Fungi</taxon>
        <taxon>Dikarya</taxon>
        <taxon>Ascomycota</taxon>
        <taxon>Pezizomycotina</taxon>
        <taxon>Lecanoromycetes</taxon>
        <taxon>OSLEUM clade</taxon>
        <taxon>Ostropomycetidae</taxon>
        <taxon>Ostropales</taxon>
        <taxon>Graphidaceae</taxon>
        <taxon>Gomphilloideae</taxon>
        <taxon>Gomphillus</taxon>
    </lineage>
</organism>
<dbReference type="SUPFAM" id="SSF54616">
    <property type="entry name" value="DNA-binding domain of Mlu1-box binding protein MBP1"/>
    <property type="match status" value="1"/>
</dbReference>
<dbReference type="InterPro" id="IPR051642">
    <property type="entry name" value="SWI6-like"/>
</dbReference>
<dbReference type="EMBL" id="CAJPDQ010000023">
    <property type="protein sequence ID" value="CAF9925209.1"/>
    <property type="molecule type" value="Genomic_DNA"/>
</dbReference>
<dbReference type="InterPro" id="IPR002110">
    <property type="entry name" value="Ankyrin_rpt"/>
</dbReference>
<evidence type="ECO:0000313" key="8">
    <source>
        <dbReference type="EMBL" id="CAF9925209.1"/>
    </source>
</evidence>
<evidence type="ECO:0000256" key="5">
    <source>
        <dbReference type="PROSITE-ProRule" id="PRU00023"/>
    </source>
</evidence>
<keyword evidence="9" id="KW-1185">Reference proteome</keyword>
<dbReference type="Proteomes" id="UP000664169">
    <property type="component" value="Unassembled WGS sequence"/>
</dbReference>
<dbReference type="GO" id="GO:0001228">
    <property type="term" value="F:DNA-binding transcription activator activity, RNA polymerase II-specific"/>
    <property type="evidence" value="ECO:0007669"/>
    <property type="project" value="UniProtKB-ARBA"/>
</dbReference>
<protein>
    <recommendedName>
        <fullName evidence="7">HTH APSES-type domain-containing protein</fullName>
    </recommendedName>
</protein>
<dbReference type="GO" id="GO:0030435">
    <property type="term" value="P:sporulation resulting in formation of a cellular spore"/>
    <property type="evidence" value="ECO:0007669"/>
    <property type="project" value="UniProtKB-KW"/>
</dbReference>
<dbReference type="SMART" id="SM00248">
    <property type="entry name" value="ANK"/>
    <property type="match status" value="3"/>
</dbReference>
<dbReference type="PROSITE" id="PS50297">
    <property type="entry name" value="ANK_REP_REGION"/>
    <property type="match status" value="2"/>
</dbReference>
<dbReference type="AlphaFoldDB" id="A0A8H3IT24"/>
<dbReference type="Pfam" id="PF13637">
    <property type="entry name" value="Ank_4"/>
    <property type="match status" value="1"/>
</dbReference>
<dbReference type="Pfam" id="PF04383">
    <property type="entry name" value="KilA-N"/>
    <property type="match status" value="1"/>
</dbReference>
<dbReference type="GO" id="GO:0003713">
    <property type="term" value="F:transcription coactivator activity"/>
    <property type="evidence" value="ECO:0007669"/>
    <property type="project" value="TreeGrafter"/>
</dbReference>
<accession>A0A8H3IT24</accession>
<keyword evidence="3 5" id="KW-0040">ANK repeat</keyword>
<dbReference type="InterPro" id="IPR003163">
    <property type="entry name" value="Tscrpt_reg_HTH_APSES-type"/>
</dbReference>
<keyword evidence="4" id="KW-0183">Conidiation</keyword>
<dbReference type="PROSITE" id="PS51299">
    <property type="entry name" value="HTH_APSES"/>
    <property type="match status" value="1"/>
</dbReference>
<dbReference type="GO" id="GO:0003677">
    <property type="term" value="F:DNA binding"/>
    <property type="evidence" value="ECO:0007669"/>
    <property type="project" value="InterPro"/>
</dbReference>
<dbReference type="InterPro" id="IPR036770">
    <property type="entry name" value="Ankyrin_rpt-contain_sf"/>
</dbReference>
<proteinExistence type="predicted"/>
<name>A0A8H3IT24_9LECA</name>
<dbReference type="GO" id="GO:0048315">
    <property type="term" value="P:conidium formation"/>
    <property type="evidence" value="ECO:0007669"/>
    <property type="project" value="UniProtKB-KW"/>
</dbReference>
<dbReference type="InterPro" id="IPR018004">
    <property type="entry name" value="KilA/APSES_HTH"/>
</dbReference>
<feature type="region of interest" description="Disordered" evidence="6">
    <location>
        <begin position="249"/>
        <end position="346"/>
    </location>
</feature>
<gene>
    <name evidence="8" type="ORF">GOMPHAMPRED_003828</name>
</gene>
<dbReference type="SUPFAM" id="SSF48403">
    <property type="entry name" value="Ankyrin repeat"/>
    <property type="match status" value="1"/>
</dbReference>